<dbReference type="EMBL" id="MFTP01000009">
    <property type="protein sequence ID" value="OGI65972.1"/>
    <property type="molecule type" value="Genomic_DNA"/>
</dbReference>
<accession>A0A1F6V8P1</accession>
<feature type="transmembrane region" description="Helical" evidence="1">
    <location>
        <begin position="66"/>
        <end position="94"/>
    </location>
</feature>
<keyword evidence="1" id="KW-1133">Transmembrane helix</keyword>
<proteinExistence type="predicted"/>
<evidence type="ECO:0000256" key="1">
    <source>
        <dbReference type="SAM" id="Phobius"/>
    </source>
</evidence>
<evidence type="ECO:0000313" key="2">
    <source>
        <dbReference type="EMBL" id="OGI65972.1"/>
    </source>
</evidence>
<protein>
    <submittedName>
        <fullName evidence="2">Uncharacterized protein</fullName>
    </submittedName>
</protein>
<organism evidence="2 3">
    <name type="scientific">Candidatus Nomurabacteria bacterium RIFCSPHIGHO2_01_FULL_40_24b</name>
    <dbReference type="NCBI Taxonomy" id="1801739"/>
    <lineage>
        <taxon>Bacteria</taxon>
        <taxon>Candidatus Nomuraibacteriota</taxon>
    </lineage>
</organism>
<reference evidence="2 3" key="1">
    <citation type="journal article" date="2016" name="Nat. Commun.">
        <title>Thousands of microbial genomes shed light on interconnected biogeochemical processes in an aquifer system.</title>
        <authorList>
            <person name="Anantharaman K."/>
            <person name="Brown C.T."/>
            <person name="Hug L.A."/>
            <person name="Sharon I."/>
            <person name="Castelle C.J."/>
            <person name="Probst A.J."/>
            <person name="Thomas B.C."/>
            <person name="Singh A."/>
            <person name="Wilkins M.J."/>
            <person name="Karaoz U."/>
            <person name="Brodie E.L."/>
            <person name="Williams K.H."/>
            <person name="Hubbard S.S."/>
            <person name="Banfield J.F."/>
        </authorList>
    </citation>
    <scope>NUCLEOTIDE SEQUENCE [LARGE SCALE GENOMIC DNA]</scope>
</reference>
<feature type="transmembrane region" description="Helical" evidence="1">
    <location>
        <begin position="34"/>
        <end position="54"/>
    </location>
</feature>
<keyword evidence="1" id="KW-0472">Membrane</keyword>
<dbReference type="AlphaFoldDB" id="A0A1F6V8P1"/>
<sequence length="96" mass="10799">MTAMENNQKIKKWGLASYLIAGTIWYYSSNFKATPLSEVIILVVAVSAGILFYRVREVLRFTNKKFIRNIIAAIIVLAVSMLLIGFLTSLIMIAEL</sequence>
<comment type="caution">
    <text evidence="2">The sequence shown here is derived from an EMBL/GenBank/DDBJ whole genome shotgun (WGS) entry which is preliminary data.</text>
</comment>
<gene>
    <name evidence="2" type="ORF">A2647_01260</name>
</gene>
<dbReference type="Proteomes" id="UP000177370">
    <property type="component" value="Unassembled WGS sequence"/>
</dbReference>
<evidence type="ECO:0000313" key="3">
    <source>
        <dbReference type="Proteomes" id="UP000177370"/>
    </source>
</evidence>
<name>A0A1F6V8P1_9BACT</name>
<keyword evidence="1" id="KW-0812">Transmembrane</keyword>
<feature type="transmembrane region" description="Helical" evidence="1">
    <location>
        <begin position="12"/>
        <end position="28"/>
    </location>
</feature>